<keyword evidence="1" id="KW-0812">Transmembrane</keyword>
<comment type="caution">
    <text evidence="2">The sequence shown here is derived from an EMBL/GenBank/DDBJ whole genome shotgun (WGS) entry which is preliminary data.</text>
</comment>
<evidence type="ECO:0000313" key="4">
    <source>
        <dbReference type="Proteomes" id="UP000677228"/>
    </source>
</evidence>
<dbReference type="Proteomes" id="UP000677228">
    <property type="component" value="Unassembled WGS sequence"/>
</dbReference>
<protein>
    <submittedName>
        <fullName evidence="2">Uncharacterized protein</fullName>
    </submittedName>
</protein>
<dbReference type="EMBL" id="CAJOBA010061904">
    <property type="protein sequence ID" value="CAF4334191.1"/>
    <property type="molecule type" value="Genomic_DNA"/>
</dbReference>
<keyword evidence="1" id="KW-1133">Transmembrane helix</keyword>
<proteinExistence type="predicted"/>
<gene>
    <name evidence="2" type="ORF">OVA965_LOCUS38991</name>
    <name evidence="3" type="ORF">TMI583_LOCUS40233</name>
</gene>
<name>A0A8S2FRP4_9BILA</name>
<evidence type="ECO:0000313" key="3">
    <source>
        <dbReference type="EMBL" id="CAF4334191.1"/>
    </source>
</evidence>
<evidence type="ECO:0000313" key="2">
    <source>
        <dbReference type="EMBL" id="CAF1545326.1"/>
    </source>
</evidence>
<keyword evidence="1" id="KW-0472">Membrane</keyword>
<sequence length="120" mass="12265">KPANVRSSQQINSNLEEIPNIPSQSVGNDVVTVTAGTKKLLWIFSSSLLVLLVCISVGVPIGVIFSTKSGTTAATTSNLTASNVTASNVTASTVTASNVTASTVTASNVTPDPCVCEYSF</sequence>
<evidence type="ECO:0000256" key="1">
    <source>
        <dbReference type="SAM" id="Phobius"/>
    </source>
</evidence>
<organism evidence="2 4">
    <name type="scientific">Didymodactylos carnosus</name>
    <dbReference type="NCBI Taxonomy" id="1234261"/>
    <lineage>
        <taxon>Eukaryota</taxon>
        <taxon>Metazoa</taxon>
        <taxon>Spiralia</taxon>
        <taxon>Gnathifera</taxon>
        <taxon>Rotifera</taxon>
        <taxon>Eurotatoria</taxon>
        <taxon>Bdelloidea</taxon>
        <taxon>Philodinida</taxon>
        <taxon>Philodinidae</taxon>
        <taxon>Didymodactylos</taxon>
    </lineage>
</organism>
<dbReference type="EMBL" id="CAJNOK010039512">
    <property type="protein sequence ID" value="CAF1545326.1"/>
    <property type="molecule type" value="Genomic_DNA"/>
</dbReference>
<dbReference type="Proteomes" id="UP000682733">
    <property type="component" value="Unassembled WGS sequence"/>
</dbReference>
<dbReference type="AlphaFoldDB" id="A0A8S2FRP4"/>
<accession>A0A8S2FRP4</accession>
<feature type="non-terminal residue" evidence="2">
    <location>
        <position position="1"/>
    </location>
</feature>
<reference evidence="2" key="1">
    <citation type="submission" date="2021-02" db="EMBL/GenBank/DDBJ databases">
        <authorList>
            <person name="Nowell W R."/>
        </authorList>
    </citation>
    <scope>NUCLEOTIDE SEQUENCE</scope>
</reference>
<feature type="transmembrane region" description="Helical" evidence="1">
    <location>
        <begin position="40"/>
        <end position="65"/>
    </location>
</feature>